<dbReference type="EMBL" id="MU277189">
    <property type="protein sequence ID" value="KAI0067762.1"/>
    <property type="molecule type" value="Genomic_DNA"/>
</dbReference>
<evidence type="ECO:0000313" key="1">
    <source>
        <dbReference type="EMBL" id="KAI0067762.1"/>
    </source>
</evidence>
<protein>
    <submittedName>
        <fullName evidence="1">Uncharacterized protein</fullName>
    </submittedName>
</protein>
<gene>
    <name evidence="1" type="ORF">BV25DRAFT_1819182</name>
</gene>
<reference evidence="1" key="1">
    <citation type="submission" date="2021-03" db="EMBL/GenBank/DDBJ databases">
        <authorList>
            <consortium name="DOE Joint Genome Institute"/>
            <person name="Ahrendt S."/>
            <person name="Looney B.P."/>
            <person name="Miyauchi S."/>
            <person name="Morin E."/>
            <person name="Drula E."/>
            <person name="Courty P.E."/>
            <person name="Chicoki N."/>
            <person name="Fauchery L."/>
            <person name="Kohler A."/>
            <person name="Kuo A."/>
            <person name="Labutti K."/>
            <person name="Pangilinan J."/>
            <person name="Lipzen A."/>
            <person name="Riley R."/>
            <person name="Andreopoulos W."/>
            <person name="He G."/>
            <person name="Johnson J."/>
            <person name="Barry K.W."/>
            <person name="Grigoriev I.V."/>
            <person name="Nagy L."/>
            <person name="Hibbett D."/>
            <person name="Henrissat B."/>
            <person name="Matheny P.B."/>
            <person name="Labbe J."/>
            <person name="Martin F."/>
        </authorList>
    </citation>
    <scope>NUCLEOTIDE SEQUENCE</scope>
    <source>
        <strain evidence="1">HHB10654</strain>
    </source>
</reference>
<comment type="caution">
    <text evidence="1">The sequence shown here is derived from an EMBL/GenBank/DDBJ whole genome shotgun (WGS) entry which is preliminary data.</text>
</comment>
<accession>A0ACB8TH70</accession>
<name>A0ACB8TH70_9AGAM</name>
<proteinExistence type="predicted"/>
<sequence length="377" mass="42000">MAVMQLYTFRVAHQAHLLLQRRCTSVPRRLSRAYATHGDRAAFQSATASSLLSEALDQKQRRSQKHDTAGPFQLGLTQPSLEGDNVKKWSELSKGGKAMRATARTTNFTVILLGAGLTTVLLYALTSELFSKNSPTVLYNEACERIKASHRVARYLQGSLAFHSNPPSVVRPRHRNRHVSSQIVLDATGREHMLLNFYVQANSSSTDSSMSFIESASKRARETAANLPEVSWDDMVSWTKERAMRTSDSAKELFRYLTGDPVPPKSTPSNPIFSDTTRRELGEEQKSVWSSFTGLFGSLKGTNRGGSQEGGPEVGSGKIYQEGEVHADLVRDDSGYFVFRYILIDIPSSQARNPVRVFVERAEGVRENEPVIRWVQS</sequence>
<dbReference type="Proteomes" id="UP000814140">
    <property type="component" value="Unassembled WGS sequence"/>
</dbReference>
<organism evidence="1 2">
    <name type="scientific">Artomyces pyxidatus</name>
    <dbReference type="NCBI Taxonomy" id="48021"/>
    <lineage>
        <taxon>Eukaryota</taxon>
        <taxon>Fungi</taxon>
        <taxon>Dikarya</taxon>
        <taxon>Basidiomycota</taxon>
        <taxon>Agaricomycotina</taxon>
        <taxon>Agaricomycetes</taxon>
        <taxon>Russulales</taxon>
        <taxon>Auriscalpiaceae</taxon>
        <taxon>Artomyces</taxon>
    </lineage>
</organism>
<keyword evidence="2" id="KW-1185">Reference proteome</keyword>
<evidence type="ECO:0000313" key="2">
    <source>
        <dbReference type="Proteomes" id="UP000814140"/>
    </source>
</evidence>
<reference evidence="1" key="2">
    <citation type="journal article" date="2022" name="New Phytol.">
        <title>Evolutionary transition to the ectomycorrhizal habit in the genomes of a hyperdiverse lineage of mushroom-forming fungi.</title>
        <authorList>
            <person name="Looney B."/>
            <person name="Miyauchi S."/>
            <person name="Morin E."/>
            <person name="Drula E."/>
            <person name="Courty P.E."/>
            <person name="Kohler A."/>
            <person name="Kuo A."/>
            <person name="LaButti K."/>
            <person name="Pangilinan J."/>
            <person name="Lipzen A."/>
            <person name="Riley R."/>
            <person name="Andreopoulos W."/>
            <person name="He G."/>
            <person name="Johnson J."/>
            <person name="Nolan M."/>
            <person name="Tritt A."/>
            <person name="Barry K.W."/>
            <person name="Grigoriev I.V."/>
            <person name="Nagy L.G."/>
            <person name="Hibbett D."/>
            <person name="Henrissat B."/>
            <person name="Matheny P.B."/>
            <person name="Labbe J."/>
            <person name="Martin F.M."/>
        </authorList>
    </citation>
    <scope>NUCLEOTIDE SEQUENCE</scope>
    <source>
        <strain evidence="1">HHB10654</strain>
    </source>
</reference>